<protein>
    <submittedName>
        <fullName evidence="1">Uncharacterized protein</fullName>
    </submittedName>
</protein>
<dbReference type="EMBL" id="JACHMB010000001">
    <property type="protein sequence ID" value="MBB5782339.1"/>
    <property type="molecule type" value="Genomic_DNA"/>
</dbReference>
<proteinExistence type="predicted"/>
<dbReference type="AlphaFoldDB" id="A0A7W9LFX4"/>
<comment type="caution">
    <text evidence="1">The sequence shown here is derived from an EMBL/GenBank/DDBJ whole genome shotgun (WGS) entry which is preliminary data.</text>
</comment>
<name>A0A7W9LFX4_9ACTN</name>
<gene>
    <name evidence="1" type="ORF">HD596_009095</name>
</gene>
<dbReference type="RefSeq" id="WP_185075452.1">
    <property type="nucleotide sequence ID" value="NZ_JACHMB010000001.1"/>
</dbReference>
<dbReference type="Proteomes" id="UP000579153">
    <property type="component" value="Unassembled WGS sequence"/>
</dbReference>
<keyword evidence="2" id="KW-1185">Reference proteome</keyword>
<reference evidence="1 2" key="1">
    <citation type="submission" date="2020-08" db="EMBL/GenBank/DDBJ databases">
        <title>Sequencing the genomes of 1000 actinobacteria strains.</title>
        <authorList>
            <person name="Klenk H.-P."/>
        </authorList>
    </citation>
    <scope>NUCLEOTIDE SEQUENCE [LARGE SCALE GENOMIC DNA]</scope>
    <source>
        <strain evidence="1 2">DSM 45507</strain>
    </source>
</reference>
<evidence type="ECO:0000313" key="2">
    <source>
        <dbReference type="Proteomes" id="UP000579153"/>
    </source>
</evidence>
<organism evidence="1 2">
    <name type="scientific">Nonomuraea jabiensis</name>
    <dbReference type="NCBI Taxonomy" id="882448"/>
    <lineage>
        <taxon>Bacteria</taxon>
        <taxon>Bacillati</taxon>
        <taxon>Actinomycetota</taxon>
        <taxon>Actinomycetes</taxon>
        <taxon>Streptosporangiales</taxon>
        <taxon>Streptosporangiaceae</taxon>
        <taxon>Nonomuraea</taxon>
    </lineage>
</organism>
<evidence type="ECO:0000313" key="1">
    <source>
        <dbReference type="EMBL" id="MBB5782339.1"/>
    </source>
</evidence>
<sequence>MVALARYGMLDQVREAIDAIVPRRELWEAVAAVTGMVPPPGADADGEMRALPASRIATVSRFLKMLTTVIEFVANPKTRGRSRR</sequence>
<accession>A0A7W9LFX4</accession>